<dbReference type="Proteomes" id="UP000182429">
    <property type="component" value="Unassembled WGS sequence"/>
</dbReference>
<dbReference type="OrthoDB" id="9769734at2"/>
<evidence type="ECO:0000313" key="2">
    <source>
        <dbReference type="Proteomes" id="UP000182429"/>
    </source>
</evidence>
<reference evidence="1 2" key="1">
    <citation type="submission" date="2016-10" db="EMBL/GenBank/DDBJ databases">
        <authorList>
            <person name="de Groot N.N."/>
        </authorList>
    </citation>
    <scope>NUCLEOTIDE SEQUENCE [LARGE SCALE GENOMIC DNA]</scope>
    <source>
        <strain evidence="1 2">S3b</strain>
    </source>
</reference>
<name>A0A1H2PWQ2_9FIRM</name>
<organism evidence="1 2">
    <name type="scientific">Kandleria vitulina</name>
    <dbReference type="NCBI Taxonomy" id="1630"/>
    <lineage>
        <taxon>Bacteria</taxon>
        <taxon>Bacillati</taxon>
        <taxon>Bacillota</taxon>
        <taxon>Erysipelotrichia</taxon>
        <taxon>Erysipelotrichales</taxon>
        <taxon>Coprobacillaceae</taxon>
        <taxon>Kandleria</taxon>
    </lineage>
</organism>
<dbReference type="Pfam" id="PF08665">
    <property type="entry name" value="PglZ"/>
    <property type="match status" value="1"/>
</dbReference>
<dbReference type="InterPro" id="IPR017850">
    <property type="entry name" value="Alkaline_phosphatase_core_sf"/>
</dbReference>
<dbReference type="SUPFAM" id="SSF53649">
    <property type="entry name" value="Alkaline phosphatase-like"/>
    <property type="match status" value="1"/>
</dbReference>
<dbReference type="InterPro" id="IPR014060">
    <property type="entry name" value="PglZ"/>
</dbReference>
<protein>
    <submittedName>
        <fullName evidence="1">TIGR02687 family protein</fullName>
    </submittedName>
</protein>
<accession>A0A1H2PWQ2</accession>
<gene>
    <name evidence="1" type="ORF">SAMN04487759_10154</name>
</gene>
<dbReference type="AlphaFoldDB" id="A0A1H2PWQ2"/>
<proteinExistence type="predicted"/>
<dbReference type="NCBIfam" id="TIGR02687">
    <property type="entry name" value="BREX-1 system phosphatase PglZ type A"/>
    <property type="match status" value="1"/>
</dbReference>
<dbReference type="RefSeq" id="WP_074685135.1">
    <property type="nucleotide sequence ID" value="NZ_FNNF01000001.1"/>
</dbReference>
<sequence>MDLQTINQELNKRFAEPLPEFYKRRIVIWYDEEGEFLDQIDNLDLLNAKVLRLTENNNFVIKKTIAVDEPTQNFLIYNSMNYEKPDDNWLLDVELYSEEFRADLIAIWMDEMGIPSSVALRNQVKKYRKFLNAKSRRDEVVKLADSLDSPTKLQLAVMAAIGESQRTDPISIIKSVLKEGLNSADNYLYQEFVKYEASDLFWGMVSQITGYNDVDHSLGKLAAHIILTAGSRTLPDSVFDGLSDFMTENPQLQAYCSDLISDWIHSDDVYLYVSIAEVVEEEMHLEKRLSKQSADVLADTEILPCLNRIILSKIMTDISNEIVSSESIFTIAEKRRAMVWFDEYKDYYTGIVALAKMNEFYKENAAGFHIVGAKKIWDAYTKEYYKMDTYYREFHMSYENSKKTYGGNLQDLFTAVCDKVERLYTNWYLDGLGHNWSEEVAADLEKKGFIEGIERQENFYDRKIKNADNRVYVIISDALRYEVAVSLSEEISRDMRGKVNLSSMQGIFPTITKFGMAALLPHREISVELKNDQLKVLNDGQSTDSTYREKLLQKVNSESIVLKATDLVAMKRSERSNLVKGKEVVYIYHDTIDKTSHTSEEKVFNACTETIDEIKNLVKIIVNDFSGVNIMITSDHGFLYTYSPLTEESKTDKSDFAHRIIEYDRRFAILAKGEDPDFLLPVNLLSGRTDYAGYAPRGSIRIKTSAGSGMNFVHGGISLQEMCVPLIEYKHLRNSSKEYQRNRDKYDTKPVEVNLLSANHKISNMIFSLNFYQKEAVGLNREKCIYNAYFVDATGKKVSDVQKIIADKTTEDVQARTFRCNFSLKSQAYDSKEIYYLIIEKEDSTDLPERIEFQIDIAFAADDFGFFG</sequence>
<evidence type="ECO:0000313" key="1">
    <source>
        <dbReference type="EMBL" id="SDV99267.1"/>
    </source>
</evidence>
<dbReference type="EMBL" id="FNNF01000001">
    <property type="protein sequence ID" value="SDV99267.1"/>
    <property type="molecule type" value="Genomic_DNA"/>
</dbReference>